<comment type="function">
    <text evidence="3">Catalyzes the specific phosphorylation of the 3-hydroxyl group of shikimic acid using ATP as a cosubstrate.</text>
</comment>
<dbReference type="GeneID" id="66579218"/>
<keyword evidence="3" id="KW-0418">Kinase</keyword>
<comment type="pathway">
    <text evidence="1">Metabolic intermediate biosynthesis; chorismate biosynthesis; chorismate from D-erythrose 4-phosphate and phosphoenolpyruvate: step 4/7.</text>
</comment>
<accession>A0A395WA12</accession>
<organism evidence="5 7">
    <name type="scientific">Holdemanella biformis</name>
    <dbReference type="NCBI Taxonomy" id="1735"/>
    <lineage>
        <taxon>Bacteria</taxon>
        <taxon>Bacillati</taxon>
        <taxon>Bacillota</taxon>
        <taxon>Erysipelotrichia</taxon>
        <taxon>Erysipelotrichales</taxon>
        <taxon>Erysipelotrichaceae</taxon>
        <taxon>Holdemanella</taxon>
    </lineage>
</organism>
<dbReference type="GO" id="GO:0050661">
    <property type="term" value="F:NADP binding"/>
    <property type="evidence" value="ECO:0007669"/>
    <property type="project" value="TreeGrafter"/>
</dbReference>
<dbReference type="AlphaFoldDB" id="A0A395WA12"/>
<comment type="caution">
    <text evidence="3">Lacks conserved residue(s) required for the propagation of feature annotation.</text>
</comment>
<dbReference type="SUPFAM" id="SSF51735">
    <property type="entry name" value="NAD(P)-binding Rossmann-fold domains"/>
    <property type="match status" value="1"/>
</dbReference>
<dbReference type="CDD" id="cd00464">
    <property type="entry name" value="SK"/>
    <property type="match status" value="1"/>
</dbReference>
<gene>
    <name evidence="3" type="primary">aroK</name>
    <name evidence="6" type="ORF">DW907_00450</name>
    <name evidence="5" type="ORF">DWW32_00780</name>
</gene>
<feature type="binding site" evidence="3">
    <location>
        <position position="315"/>
    </location>
    <ligand>
        <name>substrate</name>
    </ligand>
</feature>
<dbReference type="Proteomes" id="UP000285288">
    <property type="component" value="Unassembled WGS sequence"/>
</dbReference>
<dbReference type="Gene3D" id="3.40.50.300">
    <property type="entry name" value="P-loop containing nucleotide triphosphate hydrolases"/>
    <property type="match status" value="1"/>
</dbReference>
<dbReference type="RefSeq" id="WP_118010432.1">
    <property type="nucleotide sequence ID" value="NZ_QRYH01000005.1"/>
</dbReference>
<reference evidence="7 8" key="1">
    <citation type="submission" date="2018-08" db="EMBL/GenBank/DDBJ databases">
        <title>A genome reference for cultivated species of the human gut microbiota.</title>
        <authorList>
            <person name="Zou Y."/>
            <person name="Xue W."/>
            <person name="Luo G."/>
        </authorList>
    </citation>
    <scope>NUCLEOTIDE SEQUENCE [LARGE SCALE GENOMIC DNA]</scope>
    <source>
        <strain evidence="5 7">AF15-20</strain>
        <strain evidence="6 8">AM42-13AC</strain>
    </source>
</reference>
<comment type="subcellular location">
    <subcellularLocation>
        <location evidence="3">Cytoplasm</location>
    </subcellularLocation>
</comment>
<comment type="similarity">
    <text evidence="3">Belongs to the shikimate kinase family.</text>
</comment>
<dbReference type="InterPro" id="IPR000623">
    <property type="entry name" value="Shikimate_kinase/TSH1"/>
</dbReference>
<feature type="binding site" evidence="3">
    <location>
        <position position="273"/>
    </location>
    <ligand>
        <name>Mg(2+)</name>
        <dbReference type="ChEBI" id="CHEBI:18420"/>
    </ligand>
</feature>
<dbReference type="PANTHER" id="PTHR21089">
    <property type="entry name" value="SHIKIMATE DEHYDROGENASE"/>
    <property type="match status" value="1"/>
</dbReference>
<protein>
    <recommendedName>
        <fullName evidence="3">Shikimate kinase</fullName>
        <shortName evidence="3">SK</shortName>
        <ecNumber evidence="3">2.7.1.71</ecNumber>
    </recommendedName>
</protein>
<comment type="catalytic activity">
    <reaction evidence="3">
        <text>shikimate + ATP = 3-phosphoshikimate + ADP + H(+)</text>
        <dbReference type="Rhea" id="RHEA:13121"/>
        <dbReference type="ChEBI" id="CHEBI:15378"/>
        <dbReference type="ChEBI" id="CHEBI:30616"/>
        <dbReference type="ChEBI" id="CHEBI:36208"/>
        <dbReference type="ChEBI" id="CHEBI:145989"/>
        <dbReference type="ChEBI" id="CHEBI:456216"/>
        <dbReference type="EC" id="2.7.1.71"/>
    </reaction>
</comment>
<dbReference type="Gene3D" id="3.40.50.720">
    <property type="entry name" value="NAD(P)-binding Rossmann-like Domain"/>
    <property type="match status" value="1"/>
</dbReference>
<evidence type="ECO:0000313" key="6">
    <source>
        <dbReference type="EMBL" id="RHB09487.1"/>
    </source>
</evidence>
<keyword evidence="3" id="KW-0460">Magnesium</keyword>
<proteinExistence type="inferred from homology"/>
<dbReference type="GO" id="GO:0004764">
    <property type="term" value="F:shikimate 3-dehydrogenase (NADP+) activity"/>
    <property type="evidence" value="ECO:0007669"/>
    <property type="project" value="InterPro"/>
</dbReference>
<dbReference type="GO" id="GO:0000287">
    <property type="term" value="F:magnesium ion binding"/>
    <property type="evidence" value="ECO:0007669"/>
    <property type="project" value="UniProtKB-UniRule"/>
</dbReference>
<evidence type="ECO:0000259" key="4">
    <source>
        <dbReference type="Pfam" id="PF08501"/>
    </source>
</evidence>
<dbReference type="HAMAP" id="MF_00109">
    <property type="entry name" value="Shikimate_kinase"/>
    <property type="match status" value="1"/>
</dbReference>
<dbReference type="Pfam" id="PF08501">
    <property type="entry name" value="Shikimate_dh_N"/>
    <property type="match status" value="1"/>
</dbReference>
<dbReference type="GO" id="GO:0004765">
    <property type="term" value="F:shikimate kinase activity"/>
    <property type="evidence" value="ECO:0007669"/>
    <property type="project" value="UniProtKB-UniRule"/>
</dbReference>
<dbReference type="PANTHER" id="PTHR21089:SF1">
    <property type="entry name" value="BIFUNCTIONAL 3-DEHYDROQUINATE DEHYDRATASE_SHIKIMATE DEHYDROGENASE, CHLOROPLASTIC"/>
    <property type="match status" value="1"/>
</dbReference>
<comment type="subunit">
    <text evidence="3">Monomer.</text>
</comment>
<dbReference type="UniPathway" id="UPA00053">
    <property type="reaction ID" value="UER00088"/>
</dbReference>
<dbReference type="Gene3D" id="3.40.50.10860">
    <property type="entry name" value="Leucine Dehydrogenase, chain A, domain 1"/>
    <property type="match status" value="1"/>
</dbReference>
<dbReference type="SUPFAM" id="SSF52540">
    <property type="entry name" value="P-loop containing nucleoside triphosphate hydrolases"/>
    <property type="match status" value="1"/>
</dbReference>
<evidence type="ECO:0000313" key="5">
    <source>
        <dbReference type="EMBL" id="RGU94081.1"/>
    </source>
</evidence>
<dbReference type="InterPro" id="IPR013708">
    <property type="entry name" value="Shikimate_DH-bd_N"/>
</dbReference>
<name>A0A395WA12_9FIRM</name>
<dbReference type="PRINTS" id="PR01100">
    <property type="entry name" value="SHIKIMTKNASE"/>
</dbReference>
<dbReference type="GO" id="GO:0005829">
    <property type="term" value="C:cytosol"/>
    <property type="evidence" value="ECO:0007669"/>
    <property type="project" value="TreeGrafter"/>
</dbReference>
<keyword evidence="3" id="KW-0547">Nucleotide-binding</keyword>
<dbReference type="InterPro" id="IPR022893">
    <property type="entry name" value="Shikimate_DH_fam"/>
</dbReference>
<comment type="caution">
    <text evidence="5">The sequence shown here is derived from an EMBL/GenBank/DDBJ whole genome shotgun (WGS) entry which is preliminary data.</text>
</comment>
<dbReference type="GO" id="GO:0019632">
    <property type="term" value="P:shikimate metabolic process"/>
    <property type="evidence" value="ECO:0007669"/>
    <property type="project" value="TreeGrafter"/>
</dbReference>
<dbReference type="EMBL" id="QRYQ01000001">
    <property type="protein sequence ID" value="RGU94081.1"/>
    <property type="molecule type" value="Genomic_DNA"/>
</dbReference>
<dbReference type="Pfam" id="PF01202">
    <property type="entry name" value="SKI"/>
    <property type="match status" value="1"/>
</dbReference>
<dbReference type="CDD" id="cd01065">
    <property type="entry name" value="NAD_bind_Shikimate_DH"/>
    <property type="match status" value="1"/>
</dbReference>
<evidence type="ECO:0000256" key="2">
    <source>
        <dbReference type="ARBA" id="ARBA00023141"/>
    </source>
</evidence>
<comment type="cofactor">
    <cofactor evidence="3">
        <name>Mg(2+)</name>
        <dbReference type="ChEBI" id="CHEBI:18420"/>
    </cofactor>
    <text evidence="3">Binds 1 Mg(2+) ion per subunit.</text>
</comment>
<dbReference type="InterPro" id="IPR027417">
    <property type="entry name" value="P-loop_NTPase"/>
</dbReference>
<dbReference type="InterPro" id="IPR031322">
    <property type="entry name" value="Shikimate/glucono_kinase"/>
</dbReference>
<feature type="binding site" evidence="3">
    <location>
        <begin position="269"/>
        <end position="274"/>
    </location>
    <ligand>
        <name>ATP</name>
        <dbReference type="ChEBI" id="CHEBI:30616"/>
    </ligand>
</feature>
<dbReference type="EMBL" id="QSGD01000001">
    <property type="protein sequence ID" value="RHB09487.1"/>
    <property type="molecule type" value="Genomic_DNA"/>
</dbReference>
<keyword evidence="3" id="KW-0479">Metal-binding</keyword>
<dbReference type="GO" id="GO:0009073">
    <property type="term" value="P:aromatic amino acid family biosynthetic process"/>
    <property type="evidence" value="ECO:0007669"/>
    <property type="project" value="UniProtKB-KW"/>
</dbReference>
<evidence type="ECO:0000256" key="3">
    <source>
        <dbReference type="HAMAP-Rule" id="MF_00109"/>
    </source>
</evidence>
<dbReference type="GO" id="GO:0009423">
    <property type="term" value="P:chorismate biosynthetic process"/>
    <property type="evidence" value="ECO:0007669"/>
    <property type="project" value="UniProtKB-UniRule"/>
</dbReference>
<dbReference type="GO" id="GO:0005524">
    <property type="term" value="F:ATP binding"/>
    <property type="evidence" value="ECO:0007669"/>
    <property type="project" value="UniProtKB-UniRule"/>
</dbReference>
<evidence type="ECO:0000313" key="7">
    <source>
        <dbReference type="Proteomes" id="UP000265489"/>
    </source>
</evidence>
<evidence type="ECO:0000256" key="1">
    <source>
        <dbReference type="ARBA" id="ARBA00004871"/>
    </source>
</evidence>
<keyword evidence="3" id="KW-0067">ATP-binding</keyword>
<keyword evidence="3" id="KW-0028">Amino-acid biosynthesis</keyword>
<dbReference type="GO" id="GO:0008652">
    <property type="term" value="P:amino acid biosynthetic process"/>
    <property type="evidence" value="ECO:0007669"/>
    <property type="project" value="UniProtKB-KW"/>
</dbReference>
<dbReference type="SUPFAM" id="SSF53223">
    <property type="entry name" value="Aminoacid dehydrogenase-like, N-terminal domain"/>
    <property type="match status" value="1"/>
</dbReference>
<dbReference type="InterPro" id="IPR036291">
    <property type="entry name" value="NAD(P)-bd_dom_sf"/>
</dbReference>
<dbReference type="Proteomes" id="UP000265489">
    <property type="component" value="Unassembled WGS sequence"/>
</dbReference>
<feature type="domain" description="Shikimate dehydrogenase substrate binding N-terminal" evidence="4">
    <location>
        <begin position="5"/>
        <end position="85"/>
    </location>
</feature>
<dbReference type="EC" id="2.7.1.71" evidence="3"/>
<keyword evidence="2 3" id="KW-0057">Aromatic amino acid biosynthesis</keyword>
<keyword evidence="3" id="KW-0963">Cytoplasm</keyword>
<keyword evidence="3" id="KW-0808">Transferase</keyword>
<evidence type="ECO:0000313" key="8">
    <source>
        <dbReference type="Proteomes" id="UP000285288"/>
    </source>
</evidence>
<feature type="binding site" evidence="3">
    <location>
        <position position="337"/>
    </location>
    <ligand>
        <name>substrate</name>
    </ligand>
</feature>
<feature type="binding site" evidence="3">
    <location>
        <position position="291"/>
    </location>
    <ligand>
        <name>substrate</name>
    </ligand>
</feature>
<feature type="binding site" evidence="3">
    <location>
        <position position="372"/>
    </location>
    <ligand>
        <name>ATP</name>
        <dbReference type="ChEBI" id="CHEBI:30616"/>
    </ligand>
</feature>
<dbReference type="InterPro" id="IPR046346">
    <property type="entry name" value="Aminoacid_DH-like_N_sf"/>
</dbReference>
<feature type="binding site" evidence="3">
    <location>
        <position position="388"/>
    </location>
    <ligand>
        <name>substrate</name>
    </ligand>
</feature>
<comment type="pathway">
    <text evidence="3">Metabolic intermediate biosynthesis; chorismate biosynthesis; chorismate from D-erythrose 4-phosphate and phosphoenolpyruvate: step 5/7.</text>
</comment>
<sequence>MKYGLIGEHLGHSFSKQIQTRIAEIVNVKDYDYQLVELNKEEFKEFMEKKDFKGINVTIPYKKDVIPYLDEMDESAKAIGAVNTIINVDGKLKGFNTDFGGFLYMVKAHNVHMEGKKVLIIGNGGACAAVKAVCEHEKAKDIVIVSRSADRGAIGYDEMYTSHLDADIVVNTSPVGMFPNIANAPIDVSWFHKLECVLDVVYNPILTRLCFEAQEADIKRVIGLEMLIAQAKYTFEIFENMSFDDSIIDEIKKEMLKDRCNIVLIGMPSAGKTTIGKMLEEKLGKEFFDLDDMIIAKAGKSIPEIFQESGEAGFRAIETEVAIEASKMNNKIIATGGGAIKHKVNMDFLRLNGITIFIDRDIDKLISSDPNRPLSSSKQALQQMHKERYPLYQKYAAYVAVNNANIEETVDDIVNAYHSILIDAVAD</sequence>